<feature type="transmembrane region" description="Helical" evidence="9">
    <location>
        <begin position="29"/>
        <end position="46"/>
    </location>
</feature>
<evidence type="ECO:0000256" key="2">
    <source>
        <dbReference type="ARBA" id="ARBA00009477"/>
    </source>
</evidence>
<reference evidence="14" key="1">
    <citation type="journal article" date="2019" name="Int. J. Syst. Evol. Microbiol.">
        <title>The Global Catalogue of Microorganisms (GCM) 10K type strain sequencing project: providing services to taxonomists for standard genome sequencing and annotation.</title>
        <authorList>
            <consortium name="The Broad Institute Genomics Platform"/>
            <consortium name="The Broad Institute Genome Sequencing Center for Infectious Disease"/>
            <person name="Wu L."/>
            <person name="Ma J."/>
        </authorList>
    </citation>
    <scope>NUCLEOTIDE SEQUENCE [LARGE SCALE GENOMIC DNA]</scope>
    <source>
        <strain evidence="14">CECT 8472</strain>
    </source>
</reference>
<evidence type="ECO:0000256" key="1">
    <source>
        <dbReference type="ARBA" id="ARBA00004377"/>
    </source>
</evidence>
<dbReference type="Pfam" id="PF26002">
    <property type="entry name" value="Beta-barrel_AprE"/>
    <property type="match status" value="1"/>
</dbReference>
<dbReference type="InterPro" id="IPR006144">
    <property type="entry name" value="Secretion_HlyD_CS"/>
</dbReference>
<dbReference type="InterPro" id="IPR010129">
    <property type="entry name" value="T1SS_HlyD"/>
</dbReference>
<accession>A0ABV8UJI0</accession>
<dbReference type="EMBL" id="JBHSCW010000003">
    <property type="protein sequence ID" value="MFC4351011.1"/>
    <property type="molecule type" value="Genomic_DNA"/>
</dbReference>
<evidence type="ECO:0000256" key="5">
    <source>
        <dbReference type="ARBA" id="ARBA00022519"/>
    </source>
</evidence>
<organism evidence="13 14">
    <name type="scientific">Fodinicurvata halophila</name>
    <dbReference type="NCBI Taxonomy" id="1419723"/>
    <lineage>
        <taxon>Bacteria</taxon>
        <taxon>Pseudomonadati</taxon>
        <taxon>Pseudomonadota</taxon>
        <taxon>Alphaproteobacteria</taxon>
        <taxon>Rhodospirillales</taxon>
        <taxon>Rhodovibrionaceae</taxon>
        <taxon>Fodinicurvata</taxon>
    </lineage>
</organism>
<proteinExistence type="inferred from homology"/>
<comment type="similarity">
    <text evidence="2 9">Belongs to the membrane fusion protein (MFP) (TC 8.A.1) family.</text>
</comment>
<keyword evidence="7 9" id="KW-1133">Transmembrane helix</keyword>
<dbReference type="Proteomes" id="UP001595799">
    <property type="component" value="Unassembled WGS sequence"/>
</dbReference>
<dbReference type="PROSITE" id="PS00543">
    <property type="entry name" value="HLYD_FAMILY"/>
    <property type="match status" value="1"/>
</dbReference>
<feature type="domain" description="AprE-like long alpha-helical hairpin" evidence="11">
    <location>
        <begin position="103"/>
        <end position="287"/>
    </location>
</feature>
<evidence type="ECO:0000256" key="9">
    <source>
        <dbReference type="RuleBase" id="RU365093"/>
    </source>
</evidence>
<dbReference type="SUPFAM" id="SSF111369">
    <property type="entry name" value="HlyD-like secretion proteins"/>
    <property type="match status" value="1"/>
</dbReference>
<dbReference type="InterPro" id="IPR050739">
    <property type="entry name" value="MFP"/>
</dbReference>
<protein>
    <recommendedName>
        <fullName evidence="9">Membrane fusion protein (MFP) family protein</fullName>
    </recommendedName>
</protein>
<evidence type="ECO:0000259" key="11">
    <source>
        <dbReference type="Pfam" id="PF25994"/>
    </source>
</evidence>
<name>A0ABV8UJI0_9PROT</name>
<dbReference type="RefSeq" id="WP_382421353.1">
    <property type="nucleotide sequence ID" value="NZ_JBHSCW010000003.1"/>
</dbReference>
<keyword evidence="14" id="KW-1185">Reference proteome</keyword>
<keyword evidence="3 9" id="KW-0813">Transport</keyword>
<evidence type="ECO:0000256" key="3">
    <source>
        <dbReference type="ARBA" id="ARBA00022448"/>
    </source>
</evidence>
<dbReference type="PRINTS" id="PR01490">
    <property type="entry name" value="RTXTOXIND"/>
</dbReference>
<evidence type="ECO:0000259" key="12">
    <source>
        <dbReference type="Pfam" id="PF26002"/>
    </source>
</evidence>
<dbReference type="Gene3D" id="2.40.50.100">
    <property type="match status" value="1"/>
</dbReference>
<evidence type="ECO:0000313" key="13">
    <source>
        <dbReference type="EMBL" id="MFC4351011.1"/>
    </source>
</evidence>
<dbReference type="NCBIfam" id="TIGR01843">
    <property type="entry name" value="type_I_hlyD"/>
    <property type="match status" value="1"/>
</dbReference>
<comment type="caution">
    <text evidence="13">The sequence shown here is derived from an EMBL/GenBank/DDBJ whole genome shotgun (WGS) entry which is preliminary data.</text>
</comment>
<evidence type="ECO:0000256" key="8">
    <source>
        <dbReference type="ARBA" id="ARBA00023136"/>
    </source>
</evidence>
<dbReference type="InterPro" id="IPR058982">
    <property type="entry name" value="Beta-barrel_AprE"/>
</dbReference>
<keyword evidence="6 9" id="KW-0812">Transmembrane</keyword>
<comment type="subcellular location">
    <subcellularLocation>
        <location evidence="1 9">Cell inner membrane</location>
        <topology evidence="1 9">Single-pass membrane protein</topology>
    </subcellularLocation>
</comment>
<keyword evidence="8 9" id="KW-0472">Membrane</keyword>
<dbReference type="InterPro" id="IPR058781">
    <property type="entry name" value="HH_AprE-like"/>
</dbReference>
<evidence type="ECO:0000256" key="4">
    <source>
        <dbReference type="ARBA" id="ARBA00022475"/>
    </source>
</evidence>
<gene>
    <name evidence="13" type="ORF">ACFOW6_05590</name>
</gene>
<dbReference type="PANTHER" id="PTHR30386:SF26">
    <property type="entry name" value="TRANSPORT PROTEIN COMB"/>
    <property type="match status" value="1"/>
</dbReference>
<keyword evidence="10" id="KW-0175">Coiled coil</keyword>
<evidence type="ECO:0000256" key="10">
    <source>
        <dbReference type="SAM" id="Coils"/>
    </source>
</evidence>
<evidence type="ECO:0000256" key="6">
    <source>
        <dbReference type="ARBA" id="ARBA00022692"/>
    </source>
</evidence>
<dbReference type="Gene3D" id="2.40.30.170">
    <property type="match status" value="1"/>
</dbReference>
<feature type="coiled-coil region" evidence="10">
    <location>
        <begin position="106"/>
        <end position="287"/>
    </location>
</feature>
<sequence length="442" mass="49842">MSSVRWKDYDYAKEVKSALHQGTRRSTQIFLFVIIALIVTGVVWAANATVDEITRGDGRVIPSSQLQKVQSLEGGSVQEILVEEGDLVEKGQTLLKIDDTSVSSNLGELMEERRALRGRIARLEAEVKDQEEIEFPEDIVENDPETVQNERELFEARKKELEAEISIARQQARQRELELKDHKRQEDALRESLELAQEELAMNQPLAERGVVPRVEILRLRREVNDLESELQGAIDAQPRAEAALEEAHERIQNIYLRFRSEAQQELNNQKSELAVIEESLKAARDRVVRTDITAPVDGVVNALNVNTIGAVVQSGEDIVEIVPVDDKLLIEARIRPKDVAFLRPGLEATVKLTSYDYSVYGGLKGEITRIGADTRIDEETDEPYYRVIVETEKNYLGEPTDPLPIIPGMVASVDIMTGEKTILDYLLKPLTKARQEALTER</sequence>
<dbReference type="Pfam" id="PF25994">
    <property type="entry name" value="HH_AprE"/>
    <property type="match status" value="1"/>
</dbReference>
<keyword evidence="5 9" id="KW-0997">Cell inner membrane</keyword>
<feature type="domain" description="AprE-like beta-barrel" evidence="12">
    <location>
        <begin position="329"/>
        <end position="419"/>
    </location>
</feature>
<evidence type="ECO:0000313" key="14">
    <source>
        <dbReference type="Proteomes" id="UP001595799"/>
    </source>
</evidence>
<evidence type="ECO:0000256" key="7">
    <source>
        <dbReference type="ARBA" id="ARBA00022989"/>
    </source>
</evidence>
<dbReference type="PANTHER" id="PTHR30386">
    <property type="entry name" value="MEMBRANE FUSION SUBUNIT OF EMRAB-TOLC MULTIDRUG EFFLUX PUMP"/>
    <property type="match status" value="1"/>
</dbReference>
<keyword evidence="4 9" id="KW-1003">Cell membrane</keyword>